<gene>
    <name evidence="11" type="ORF">MNBD_ALPHA02-232</name>
</gene>
<dbReference type="EMBL" id="UOED01000086">
    <property type="protein sequence ID" value="VAV93980.1"/>
    <property type="molecule type" value="Genomic_DNA"/>
</dbReference>
<dbReference type="GO" id="GO:0004126">
    <property type="term" value="F:cytidine deaminase activity"/>
    <property type="evidence" value="ECO:0007669"/>
    <property type="project" value="UniProtKB-EC"/>
</dbReference>
<feature type="domain" description="CMP/dCMP-type deaminase" evidence="10">
    <location>
        <begin position="7"/>
        <end position="136"/>
    </location>
</feature>
<dbReference type="InterPro" id="IPR016192">
    <property type="entry name" value="APOBEC/CMP_deaminase_Zn-bd"/>
</dbReference>
<comment type="function">
    <text evidence="2">This enzyme scavenges exogenous and endogenous cytidine and 2'-deoxycytidine for UMP synthesis.</text>
</comment>
<dbReference type="Gene3D" id="3.40.140.10">
    <property type="entry name" value="Cytidine Deaminase, domain 2"/>
    <property type="match status" value="1"/>
</dbReference>
<evidence type="ECO:0000256" key="2">
    <source>
        <dbReference type="ARBA" id="ARBA00003949"/>
    </source>
</evidence>
<dbReference type="GO" id="GO:0042802">
    <property type="term" value="F:identical protein binding"/>
    <property type="evidence" value="ECO:0007669"/>
    <property type="project" value="UniProtKB-ARBA"/>
</dbReference>
<dbReference type="InterPro" id="IPR016193">
    <property type="entry name" value="Cytidine_deaminase-like"/>
</dbReference>
<keyword evidence="7" id="KW-0862">Zinc</keyword>
<evidence type="ECO:0000256" key="5">
    <source>
        <dbReference type="ARBA" id="ARBA00022723"/>
    </source>
</evidence>
<keyword evidence="6 11" id="KW-0378">Hydrolase</keyword>
<evidence type="ECO:0000256" key="8">
    <source>
        <dbReference type="ARBA" id="ARBA00032005"/>
    </source>
</evidence>
<dbReference type="FunFam" id="3.40.140.10:FF:000008">
    <property type="entry name" value="Cytidine deaminase"/>
    <property type="match status" value="1"/>
</dbReference>
<dbReference type="InterPro" id="IPR050202">
    <property type="entry name" value="Cyt/Deoxycyt_deaminase"/>
</dbReference>
<organism evidence="11">
    <name type="scientific">hydrothermal vent metagenome</name>
    <dbReference type="NCBI Taxonomy" id="652676"/>
    <lineage>
        <taxon>unclassified sequences</taxon>
        <taxon>metagenomes</taxon>
        <taxon>ecological metagenomes</taxon>
    </lineage>
</organism>
<dbReference type="PROSITE" id="PS00903">
    <property type="entry name" value="CYT_DCMP_DEAMINASES_1"/>
    <property type="match status" value="1"/>
</dbReference>
<dbReference type="GO" id="GO:0008270">
    <property type="term" value="F:zinc ion binding"/>
    <property type="evidence" value="ECO:0007669"/>
    <property type="project" value="InterPro"/>
</dbReference>
<evidence type="ECO:0000256" key="9">
    <source>
        <dbReference type="ARBA" id="ARBA00049558"/>
    </source>
</evidence>
<dbReference type="Pfam" id="PF00383">
    <property type="entry name" value="dCMP_cyt_deam_1"/>
    <property type="match status" value="1"/>
</dbReference>
<dbReference type="PANTHER" id="PTHR11644:SF2">
    <property type="entry name" value="CYTIDINE DEAMINASE"/>
    <property type="match status" value="1"/>
</dbReference>
<comment type="similarity">
    <text evidence="3">Belongs to the cytidine and deoxycytidylate deaminase family.</text>
</comment>
<dbReference type="InterPro" id="IPR002125">
    <property type="entry name" value="CMP_dCMP_dom"/>
</dbReference>
<dbReference type="InterPro" id="IPR006262">
    <property type="entry name" value="Cyt_deam_tetra"/>
</dbReference>
<evidence type="ECO:0000256" key="3">
    <source>
        <dbReference type="ARBA" id="ARBA00006576"/>
    </source>
</evidence>
<dbReference type="PROSITE" id="PS51747">
    <property type="entry name" value="CYT_DCMP_DEAMINASES_2"/>
    <property type="match status" value="1"/>
</dbReference>
<evidence type="ECO:0000313" key="11">
    <source>
        <dbReference type="EMBL" id="VAV93980.1"/>
    </source>
</evidence>
<evidence type="ECO:0000259" key="10">
    <source>
        <dbReference type="PROSITE" id="PS51747"/>
    </source>
</evidence>
<dbReference type="SUPFAM" id="SSF53927">
    <property type="entry name" value="Cytidine deaminase-like"/>
    <property type="match status" value="1"/>
</dbReference>
<evidence type="ECO:0000256" key="4">
    <source>
        <dbReference type="ARBA" id="ARBA00012783"/>
    </source>
</evidence>
<sequence length="137" mass="14647">MNTPPKSSEDMLIAAAQAAKEHSYSPYSNFPVGAAVLLEDGQVFTGTNIENASYGLTCCAERVALFSARTASTAKVTGLAISIGRVGVELPKESLVPCGACRQVMSEFLAPETPVYVEGNRTFTMDELLPHSFKLTR</sequence>
<evidence type="ECO:0000256" key="7">
    <source>
        <dbReference type="ARBA" id="ARBA00022833"/>
    </source>
</evidence>
<evidence type="ECO:0000256" key="1">
    <source>
        <dbReference type="ARBA" id="ARBA00001947"/>
    </source>
</evidence>
<evidence type="ECO:0000256" key="6">
    <source>
        <dbReference type="ARBA" id="ARBA00022801"/>
    </source>
</evidence>
<proteinExistence type="inferred from homology"/>
<dbReference type="GO" id="GO:0005829">
    <property type="term" value="C:cytosol"/>
    <property type="evidence" value="ECO:0007669"/>
    <property type="project" value="TreeGrafter"/>
</dbReference>
<dbReference type="GO" id="GO:0072527">
    <property type="term" value="P:pyrimidine-containing compound metabolic process"/>
    <property type="evidence" value="ECO:0007669"/>
    <property type="project" value="UniProtKB-ARBA"/>
</dbReference>
<dbReference type="NCBIfam" id="TIGR01354">
    <property type="entry name" value="cyt_deam_tetra"/>
    <property type="match status" value="1"/>
</dbReference>
<dbReference type="GO" id="GO:0055086">
    <property type="term" value="P:nucleobase-containing small molecule metabolic process"/>
    <property type="evidence" value="ECO:0007669"/>
    <property type="project" value="UniProtKB-ARBA"/>
</dbReference>
<protein>
    <recommendedName>
        <fullName evidence="4">cytidine deaminase</fullName>
        <ecNumber evidence="4">3.5.4.5</ecNumber>
    </recommendedName>
    <alternativeName>
        <fullName evidence="8">Cytidine aminohydrolase</fullName>
    </alternativeName>
</protein>
<dbReference type="PANTHER" id="PTHR11644">
    <property type="entry name" value="CYTIDINE DEAMINASE"/>
    <property type="match status" value="1"/>
</dbReference>
<accession>A0A3B0RLA9</accession>
<dbReference type="CDD" id="cd01283">
    <property type="entry name" value="cytidine_deaminase"/>
    <property type="match status" value="1"/>
</dbReference>
<dbReference type="NCBIfam" id="NF004064">
    <property type="entry name" value="PRK05578.1"/>
    <property type="match status" value="1"/>
</dbReference>
<dbReference type="AlphaFoldDB" id="A0A3B0RLA9"/>
<dbReference type="EC" id="3.5.4.5" evidence="4"/>
<name>A0A3B0RLA9_9ZZZZ</name>
<reference evidence="11" key="1">
    <citation type="submission" date="2018-06" db="EMBL/GenBank/DDBJ databases">
        <authorList>
            <person name="Zhirakovskaya E."/>
        </authorList>
    </citation>
    <scope>NUCLEOTIDE SEQUENCE</scope>
</reference>
<comment type="catalytic activity">
    <reaction evidence="9">
        <text>cytidine + H2O + H(+) = uridine + NH4(+)</text>
        <dbReference type="Rhea" id="RHEA:16069"/>
        <dbReference type="ChEBI" id="CHEBI:15377"/>
        <dbReference type="ChEBI" id="CHEBI:15378"/>
        <dbReference type="ChEBI" id="CHEBI:16704"/>
        <dbReference type="ChEBI" id="CHEBI:17562"/>
        <dbReference type="ChEBI" id="CHEBI:28938"/>
        <dbReference type="EC" id="3.5.4.5"/>
    </reaction>
</comment>
<comment type="cofactor">
    <cofactor evidence="1">
        <name>Zn(2+)</name>
        <dbReference type="ChEBI" id="CHEBI:29105"/>
    </cofactor>
</comment>
<keyword evidence="5" id="KW-0479">Metal-binding</keyword>